<dbReference type="EMBL" id="CP042382">
    <property type="protein sequence ID" value="QEA38868.1"/>
    <property type="molecule type" value="Genomic_DNA"/>
</dbReference>
<keyword evidence="1" id="KW-0732">Signal</keyword>
<dbReference type="OrthoDB" id="7177133at2"/>
<reference evidence="2 3" key="1">
    <citation type="submission" date="2019-06" db="EMBL/GenBank/DDBJ databases">
        <title>Genome analyses of bacteria isolated from kimchi.</title>
        <authorList>
            <person name="Lee S."/>
            <person name="Ahn S."/>
            <person name="Roh S."/>
        </authorList>
    </citation>
    <scope>NUCLEOTIDE SEQUENCE [LARGE SCALE GENOMIC DNA]</scope>
    <source>
        <strain evidence="2 3">CBA4606</strain>
    </source>
</reference>
<feature type="signal peptide" evidence="1">
    <location>
        <begin position="1"/>
        <end position="24"/>
    </location>
</feature>
<accession>A0A5B8SVT3</accession>
<dbReference type="KEGG" id="paur:FGL86_07125"/>
<gene>
    <name evidence="2" type="ORF">FGL86_07125</name>
</gene>
<keyword evidence="3" id="KW-1185">Reference proteome</keyword>
<name>A0A5B8SVT3_9GAMM</name>
<organism evidence="2 3">
    <name type="scientific">Pistricoccus aurantiacus</name>
    <dbReference type="NCBI Taxonomy" id="1883414"/>
    <lineage>
        <taxon>Bacteria</taxon>
        <taxon>Pseudomonadati</taxon>
        <taxon>Pseudomonadota</taxon>
        <taxon>Gammaproteobacteria</taxon>
        <taxon>Oceanospirillales</taxon>
        <taxon>Halomonadaceae</taxon>
        <taxon>Pistricoccus</taxon>
    </lineage>
</organism>
<dbReference type="AlphaFoldDB" id="A0A5B8SVT3"/>
<feature type="chain" id="PRO_5022944700" description="D-glucuronyl C5-epimerase C-terminal domain-containing protein" evidence="1">
    <location>
        <begin position="25"/>
        <end position="631"/>
    </location>
</feature>
<evidence type="ECO:0008006" key="4">
    <source>
        <dbReference type="Google" id="ProtNLM"/>
    </source>
</evidence>
<evidence type="ECO:0000313" key="2">
    <source>
        <dbReference type="EMBL" id="QEA38868.1"/>
    </source>
</evidence>
<evidence type="ECO:0000313" key="3">
    <source>
        <dbReference type="Proteomes" id="UP000321272"/>
    </source>
</evidence>
<evidence type="ECO:0000256" key="1">
    <source>
        <dbReference type="SAM" id="SignalP"/>
    </source>
</evidence>
<dbReference type="Proteomes" id="UP000321272">
    <property type="component" value="Chromosome"/>
</dbReference>
<proteinExistence type="predicted"/>
<protein>
    <recommendedName>
        <fullName evidence="4">D-glucuronyl C5-epimerase C-terminal domain-containing protein</fullName>
    </recommendedName>
</protein>
<sequence>MKRHITSVVTLAMAAFCMHAVAGADTQAASTAEVEKSGEKHTMAYAPVNQTIDREILPKLDFFFEKLLAEKEAIALDGVQAFHGEDKFLPGKIAIGLSYLLLNTPEDSPEFDRYLEGYRQIADMTIDDRNETWGIYYYVSALNRLREAGLLERAVTPDTLEKLKKKTDWRQFVDQEDYSLLDLPTNYYGVAFSIARLRHLLGWEDKSGSEKLLSKMMDHYRQYSGEYGFSDETEGEGRFDRYSVLLIGEICQRFIETGMEVTPQMKEWLRNAVDVVLVRLNQDGYGFSYGRSIGAYGDTAFLEVLSAAAYLDVLTPEEKDMAYAFAARATQRYVDFWYDEGMKSVNLWDKGRKTDDYRGKHRILGENFSLSHQLIYTANLWNDIGYEDEVPSESFDAWLETLPKSTLTWFSRGEYDRALVTYRDGNHIISLPLINGGKSQHMNNPYFPIPFANGMLEGTPDEDYPQLLPRFTLADGDELIAAAFIRDIETTRDGDSFTVTYHQEELDRLGKSRPIEDDRLSVETKYVLSRGKITRTDTYRPGEALEVDNVELEFASFSEDATLEGNAVTFDNGEVTEFTVSGLDSCEIHKVDGKLPYQSPVGPFATLITCETGDMTLDKPLELSWSIQYRP</sequence>